<evidence type="ECO:0000256" key="3">
    <source>
        <dbReference type="ARBA" id="ARBA00022782"/>
    </source>
</evidence>
<evidence type="ECO:0000256" key="1">
    <source>
        <dbReference type="ARBA" id="ARBA00004123"/>
    </source>
</evidence>
<dbReference type="FunFam" id="1.10.10.60:FF:000118">
    <property type="entry name" value="WUSCHEL-related homeobox 11"/>
    <property type="match status" value="1"/>
</dbReference>
<dbReference type="SUPFAM" id="SSF46689">
    <property type="entry name" value="Homeodomain-like"/>
    <property type="match status" value="1"/>
</dbReference>
<dbReference type="GO" id="GO:0003700">
    <property type="term" value="F:DNA-binding transcription factor activity"/>
    <property type="evidence" value="ECO:0007669"/>
    <property type="project" value="InterPro"/>
</dbReference>
<evidence type="ECO:0000256" key="9">
    <source>
        <dbReference type="ARBA" id="ARBA00023242"/>
    </source>
</evidence>
<evidence type="ECO:0000259" key="15">
    <source>
        <dbReference type="PROSITE" id="PS50071"/>
    </source>
</evidence>
<dbReference type="PANTHER" id="PTHR47288">
    <property type="entry name" value="WUSCHEL-RELATED HOMEOBOX 9"/>
    <property type="match status" value="1"/>
</dbReference>
<dbReference type="AlphaFoldDB" id="A9XDF7"/>
<feature type="domain" description="Homeobox" evidence="15">
    <location>
        <begin position="53"/>
        <end position="118"/>
    </location>
</feature>
<keyword evidence="2" id="KW-0217">Developmental protein</keyword>
<keyword evidence="6 12" id="KW-0238">DNA-binding</keyword>
<proteinExistence type="evidence at transcript level"/>
<evidence type="ECO:0000256" key="6">
    <source>
        <dbReference type="ARBA" id="ARBA00023125"/>
    </source>
</evidence>
<evidence type="ECO:0000256" key="14">
    <source>
        <dbReference type="SAM" id="MobiDB-lite"/>
    </source>
</evidence>
<evidence type="ECO:0000256" key="11">
    <source>
        <dbReference type="ARBA" id="ARBA00068485"/>
    </source>
</evidence>
<dbReference type="GO" id="GO:0005634">
    <property type="term" value="C:nucleus"/>
    <property type="evidence" value="ECO:0007669"/>
    <property type="project" value="UniProtKB-SubCell"/>
</dbReference>
<keyword evidence="9 12" id="KW-0539">Nucleus</keyword>
<dbReference type="EMBL" id="EF187281">
    <property type="protein sequence ID" value="ABO93066.1"/>
    <property type="molecule type" value="mRNA"/>
</dbReference>
<comment type="similarity">
    <text evidence="10">Belongs to the WUS homeobox family.</text>
</comment>
<evidence type="ECO:0000256" key="2">
    <source>
        <dbReference type="ARBA" id="ARBA00022473"/>
    </source>
</evidence>
<accession>A9XDF7</accession>
<dbReference type="InterPro" id="IPR001356">
    <property type="entry name" value="HD"/>
</dbReference>
<dbReference type="GO" id="GO:0050793">
    <property type="term" value="P:regulation of developmental process"/>
    <property type="evidence" value="ECO:0007669"/>
    <property type="project" value="InterPro"/>
</dbReference>
<dbReference type="Gene3D" id="1.10.10.60">
    <property type="entry name" value="Homeodomain-like"/>
    <property type="match status" value="1"/>
</dbReference>
<keyword evidence="5" id="KW-0287">Flowering</keyword>
<reference evidence="16" key="1">
    <citation type="journal article" date="2008" name="Dev. Cell">
        <title>Role of EVERGREEN in the development of the cymose petunia inflorescence.</title>
        <authorList>
            <person name="Rebocho A.B."/>
            <person name="Bliek M."/>
            <person name="Kusters E."/>
            <person name="Castel R."/>
            <person name="Procissi A."/>
            <person name="Roobeek I."/>
            <person name="Souer E."/>
            <person name="Koes R."/>
        </authorList>
    </citation>
    <scope>NUCLEOTIDE SEQUENCE</scope>
    <source>
        <strain evidence="16">W138</strain>
    </source>
</reference>
<dbReference type="GO" id="GO:0009908">
    <property type="term" value="P:flower development"/>
    <property type="evidence" value="ECO:0007669"/>
    <property type="project" value="UniProtKB-KW"/>
</dbReference>
<evidence type="ECO:0000256" key="13">
    <source>
        <dbReference type="RuleBase" id="RU000682"/>
    </source>
</evidence>
<evidence type="ECO:0000256" key="10">
    <source>
        <dbReference type="ARBA" id="ARBA00024040"/>
    </source>
</evidence>
<comment type="subcellular location">
    <subcellularLocation>
        <location evidence="1 12 13">Nucleus</location>
    </subcellularLocation>
</comment>
<protein>
    <recommendedName>
        <fullName evidence="11">Protein WUSCHEL</fullName>
    </recommendedName>
</protein>
<evidence type="ECO:0000256" key="5">
    <source>
        <dbReference type="ARBA" id="ARBA00023089"/>
    </source>
</evidence>
<keyword evidence="3" id="KW-0221">Differentiation</keyword>
<feature type="DNA-binding region" description="Homeobox" evidence="12">
    <location>
        <begin position="55"/>
        <end position="119"/>
    </location>
</feature>
<evidence type="ECO:0000256" key="7">
    <source>
        <dbReference type="ARBA" id="ARBA00023155"/>
    </source>
</evidence>
<evidence type="ECO:0000313" key="16">
    <source>
        <dbReference type="EMBL" id="ABO93066.1"/>
    </source>
</evidence>
<sequence length="345" mass="38045">MASSNRHWPSLFKSKSCTSHHQWHHDINSSLMSAGGCNKAPCTSVPAICEERSPEPKQRWNPRPEQIRILEAIFNSGMVNPPRDEIRKIRIKLQEFGQVGDANVFYWFQNRKSRSKHKQQRHLQTNNKTPSSSSSSNSVGSTTNNNNNVIDLLNSPTASVNQFQQTYFGTNNDFNMAAEPFIFTQGFLHDVATDPHSCDVVHNSSGLFLSELMGISQTAPLKKAENEKMDYIVPSAPNTTNHSTVVPLTTSSTTPNISHIQGVEGSAGGCPTKAMIFINDVAFEVPAGPFNVSEVFGDDALLIHSSGQPLLTNEWGVSIQPLQHGAFYYLVHTSTPVHDNTIALM</sequence>
<evidence type="ECO:0000256" key="8">
    <source>
        <dbReference type="ARBA" id="ARBA00023163"/>
    </source>
</evidence>
<keyword evidence="7 12" id="KW-0371">Homeobox</keyword>
<organism evidence="16">
    <name type="scientific">Petunia hybrida</name>
    <name type="common">Petunia</name>
    <dbReference type="NCBI Taxonomy" id="4102"/>
    <lineage>
        <taxon>Eukaryota</taxon>
        <taxon>Viridiplantae</taxon>
        <taxon>Streptophyta</taxon>
        <taxon>Embryophyta</taxon>
        <taxon>Tracheophyta</taxon>
        <taxon>Spermatophyta</taxon>
        <taxon>Magnoliopsida</taxon>
        <taxon>eudicotyledons</taxon>
        <taxon>Gunneridae</taxon>
        <taxon>Pentapetalae</taxon>
        <taxon>asterids</taxon>
        <taxon>lamiids</taxon>
        <taxon>Solanales</taxon>
        <taxon>Solanaceae</taxon>
        <taxon>Petunioideae</taxon>
        <taxon>Petunia</taxon>
    </lineage>
</organism>
<keyword evidence="8" id="KW-0804">Transcription</keyword>
<dbReference type="InterPro" id="IPR044557">
    <property type="entry name" value="WOX8/9-like"/>
</dbReference>
<keyword evidence="4" id="KW-0805">Transcription regulation</keyword>
<feature type="region of interest" description="Disordered" evidence="14">
    <location>
        <begin position="115"/>
        <end position="150"/>
    </location>
</feature>
<dbReference type="GO" id="GO:0003677">
    <property type="term" value="F:DNA binding"/>
    <property type="evidence" value="ECO:0007669"/>
    <property type="project" value="UniProtKB-UniRule"/>
</dbReference>
<name>A9XDF7_PETHY</name>
<dbReference type="PANTHER" id="PTHR47288:SF1">
    <property type="entry name" value="WUSCHEL-RELATED HOMEOBOX 9"/>
    <property type="match status" value="1"/>
</dbReference>
<dbReference type="PROSITE" id="PS50071">
    <property type="entry name" value="HOMEOBOX_2"/>
    <property type="match status" value="1"/>
</dbReference>
<dbReference type="CDD" id="cd00086">
    <property type="entry name" value="homeodomain"/>
    <property type="match status" value="1"/>
</dbReference>
<evidence type="ECO:0000256" key="12">
    <source>
        <dbReference type="PROSITE-ProRule" id="PRU00108"/>
    </source>
</evidence>
<dbReference type="SMART" id="SM00389">
    <property type="entry name" value="HOX"/>
    <property type="match status" value="1"/>
</dbReference>
<dbReference type="GO" id="GO:0030154">
    <property type="term" value="P:cell differentiation"/>
    <property type="evidence" value="ECO:0007669"/>
    <property type="project" value="UniProtKB-KW"/>
</dbReference>
<dbReference type="Pfam" id="PF00046">
    <property type="entry name" value="Homeodomain"/>
    <property type="match status" value="1"/>
</dbReference>
<dbReference type="InterPro" id="IPR009057">
    <property type="entry name" value="Homeodomain-like_sf"/>
</dbReference>
<feature type="compositionally biased region" description="Low complexity" evidence="14">
    <location>
        <begin position="125"/>
        <end position="148"/>
    </location>
</feature>
<evidence type="ECO:0000256" key="4">
    <source>
        <dbReference type="ARBA" id="ARBA00023015"/>
    </source>
</evidence>